<name>A0A5B0QWS9_PUCGR</name>
<reference evidence="2 3" key="1">
    <citation type="submission" date="2019-05" db="EMBL/GenBank/DDBJ databases">
        <title>Emergence of the Ug99 lineage of the wheat stem rust pathogen through somatic hybridization.</title>
        <authorList>
            <person name="Li F."/>
            <person name="Upadhyaya N.M."/>
            <person name="Sperschneider J."/>
            <person name="Matny O."/>
            <person name="Nguyen-Phuc H."/>
            <person name="Mago R."/>
            <person name="Raley C."/>
            <person name="Miller M.E."/>
            <person name="Silverstein K.A.T."/>
            <person name="Henningsen E."/>
            <person name="Hirsch C.D."/>
            <person name="Visser B."/>
            <person name="Pretorius Z.A."/>
            <person name="Steffenson B.J."/>
            <person name="Schwessinger B."/>
            <person name="Dodds P.N."/>
            <person name="Figueroa M."/>
        </authorList>
    </citation>
    <scope>NUCLEOTIDE SEQUENCE [LARGE SCALE GENOMIC DNA]</scope>
    <source>
        <strain evidence="2">21-0</strain>
    </source>
</reference>
<organism evidence="2 3">
    <name type="scientific">Puccinia graminis f. sp. tritici</name>
    <dbReference type="NCBI Taxonomy" id="56615"/>
    <lineage>
        <taxon>Eukaryota</taxon>
        <taxon>Fungi</taxon>
        <taxon>Dikarya</taxon>
        <taxon>Basidiomycota</taxon>
        <taxon>Pucciniomycotina</taxon>
        <taxon>Pucciniomycetes</taxon>
        <taxon>Pucciniales</taxon>
        <taxon>Pucciniaceae</taxon>
        <taxon>Puccinia</taxon>
    </lineage>
</organism>
<feature type="region of interest" description="Disordered" evidence="1">
    <location>
        <begin position="192"/>
        <end position="213"/>
    </location>
</feature>
<evidence type="ECO:0000313" key="3">
    <source>
        <dbReference type="Proteomes" id="UP000324748"/>
    </source>
</evidence>
<gene>
    <name evidence="2" type="ORF">PGT21_022412</name>
</gene>
<comment type="caution">
    <text evidence="2">The sequence shown here is derived from an EMBL/GenBank/DDBJ whole genome shotgun (WGS) entry which is preliminary data.</text>
</comment>
<dbReference type="AlphaFoldDB" id="A0A5B0QWS9"/>
<dbReference type="OrthoDB" id="10458832at2759"/>
<feature type="compositionally biased region" description="Low complexity" evidence="1">
    <location>
        <begin position="67"/>
        <end position="80"/>
    </location>
</feature>
<evidence type="ECO:0000313" key="2">
    <source>
        <dbReference type="EMBL" id="KAA1117756.1"/>
    </source>
</evidence>
<proteinExistence type="predicted"/>
<accession>A0A5B0QWS9</accession>
<feature type="region of interest" description="Disordered" evidence="1">
    <location>
        <begin position="42"/>
        <end position="81"/>
    </location>
</feature>
<feature type="compositionally biased region" description="Low complexity" evidence="1">
    <location>
        <begin position="436"/>
        <end position="446"/>
    </location>
</feature>
<feature type="compositionally biased region" description="Polar residues" evidence="1">
    <location>
        <begin position="203"/>
        <end position="213"/>
    </location>
</feature>
<evidence type="ECO:0000256" key="1">
    <source>
        <dbReference type="SAM" id="MobiDB-lite"/>
    </source>
</evidence>
<dbReference type="EMBL" id="VSWC01000002">
    <property type="protein sequence ID" value="KAA1117756.1"/>
    <property type="molecule type" value="Genomic_DNA"/>
</dbReference>
<keyword evidence="3" id="KW-1185">Reference proteome</keyword>
<feature type="region of interest" description="Disordered" evidence="1">
    <location>
        <begin position="436"/>
        <end position="469"/>
    </location>
</feature>
<dbReference type="Proteomes" id="UP000324748">
    <property type="component" value="Unassembled WGS sequence"/>
</dbReference>
<sequence>MGNFCFGLARRPVCAAPLTVYGLSVEIRFRLKNTYSLQSAAKLSDTSEESHQRFCPAQETPDATEQPTSVTTSSSSGPSVWNITRRPHNSFPLLTQFPPHSSQNPSLQPHLPVRRGFRPRSMASEATGQAGGHQIAVNGERQQQPQVHHPPGLPQDDRVNILSQEVLGLKNNIAEMVAMMQALAARSSPIQADNDRQLPPHMNPSQPGTQQYPQQEPIQVPAFDAQSRMEPLKIPDLWFSGDSQQLLSFLRAIRDYLRARSACFDSDNRRIIWISRHFGYGSSGQWKNTAPSPAENWYTSLINDNARRQGPFNPYGDLDGIKFTIPSLLSTEAFLEALIGVFGDRFIKENAKRALAACKQGQSTIGDYNSRFSSLVYLVEDVEEARIERYVLGLNPRIIYKAMSKEWRGAKTLDERMELATEAAAQLDLLSLLPSESSQPRHQPLSSAPPPGLSLPTHHQTTAARDPNAMDVDAAFVRRGNRPQSLIDIARSICLQKSLCFRCLQPTSPPTHTGSLDCPNMGVTTKQREAFVARHRPSSSTPVSAIQVPEVTDPYNPLPQPPLTYRSSEDPTLPPPATTSIQDVVTERVSAPVSYQGFDEEYAEYDQAACATADVPVSTVHVQLDCSKKGRLLVPLAFRGPDGV</sequence>
<evidence type="ECO:0008006" key="4">
    <source>
        <dbReference type="Google" id="ProtNLM"/>
    </source>
</evidence>
<protein>
    <recommendedName>
        <fullName evidence="4">Retrotransposon gag domain-containing protein</fullName>
    </recommendedName>
</protein>